<feature type="domain" description="Josephin" evidence="12">
    <location>
        <begin position="10"/>
        <end position="140"/>
    </location>
</feature>
<evidence type="ECO:0000256" key="2">
    <source>
        <dbReference type="ARBA" id="ARBA00004123"/>
    </source>
</evidence>
<dbReference type="WBParaSite" id="PDA_v2.g13199.t1">
    <property type="protein sequence ID" value="PDA_v2.g13199.t1"/>
    <property type="gene ID" value="PDA_v2.g13199"/>
</dbReference>
<evidence type="ECO:0000313" key="13">
    <source>
        <dbReference type="Proteomes" id="UP000887578"/>
    </source>
</evidence>
<dbReference type="PANTHER" id="PTHR14159:SF0">
    <property type="entry name" value="ATAXIN-3-RELATED"/>
    <property type="match status" value="1"/>
</dbReference>
<proteinExistence type="predicted"/>
<reference evidence="14" key="1">
    <citation type="submission" date="2022-11" db="UniProtKB">
        <authorList>
            <consortium name="WormBaseParasite"/>
        </authorList>
    </citation>
    <scope>IDENTIFICATION</scope>
</reference>
<evidence type="ECO:0000256" key="8">
    <source>
        <dbReference type="ARBA" id="ARBA00023015"/>
    </source>
</evidence>
<dbReference type="GO" id="GO:0005634">
    <property type="term" value="C:nucleus"/>
    <property type="evidence" value="ECO:0007669"/>
    <property type="project" value="UniProtKB-SubCell"/>
</dbReference>
<comment type="catalytic activity">
    <reaction evidence="1">
        <text>Thiol-dependent hydrolysis of ester, thioester, amide, peptide and isopeptide bonds formed by the C-terminal Gly of ubiquitin (a 76-residue protein attached to proteins as an intracellular targeting signal).</text>
        <dbReference type="EC" id="3.4.19.12"/>
    </reaction>
</comment>
<evidence type="ECO:0000256" key="1">
    <source>
        <dbReference type="ARBA" id="ARBA00000707"/>
    </source>
</evidence>
<evidence type="ECO:0000256" key="9">
    <source>
        <dbReference type="ARBA" id="ARBA00023163"/>
    </source>
</evidence>
<feature type="compositionally biased region" description="Basic and acidic residues" evidence="11">
    <location>
        <begin position="351"/>
        <end position="361"/>
    </location>
</feature>
<accession>A0A914P710</accession>
<dbReference type="Gene3D" id="3.90.70.40">
    <property type="match status" value="1"/>
</dbReference>
<evidence type="ECO:0000256" key="7">
    <source>
        <dbReference type="ARBA" id="ARBA00022807"/>
    </source>
</evidence>
<evidence type="ECO:0000256" key="4">
    <source>
        <dbReference type="ARBA" id="ARBA00022670"/>
    </source>
</evidence>
<keyword evidence="13" id="KW-1185">Reference proteome</keyword>
<dbReference type="GO" id="GO:0016579">
    <property type="term" value="P:protein deubiquitination"/>
    <property type="evidence" value="ECO:0007669"/>
    <property type="project" value="InterPro"/>
</dbReference>
<evidence type="ECO:0000256" key="5">
    <source>
        <dbReference type="ARBA" id="ARBA00022786"/>
    </source>
</evidence>
<keyword evidence="5" id="KW-0833">Ubl conjugation pathway</keyword>
<dbReference type="EC" id="3.4.19.12" evidence="3"/>
<dbReference type="Pfam" id="PF02099">
    <property type="entry name" value="Josephin"/>
    <property type="match status" value="1"/>
</dbReference>
<keyword evidence="4" id="KW-0645">Protease</keyword>
<organism evidence="13 14">
    <name type="scientific">Panagrolaimus davidi</name>
    <dbReference type="NCBI Taxonomy" id="227884"/>
    <lineage>
        <taxon>Eukaryota</taxon>
        <taxon>Metazoa</taxon>
        <taxon>Ecdysozoa</taxon>
        <taxon>Nematoda</taxon>
        <taxon>Chromadorea</taxon>
        <taxon>Rhabditida</taxon>
        <taxon>Tylenchina</taxon>
        <taxon>Panagrolaimomorpha</taxon>
        <taxon>Panagrolaimoidea</taxon>
        <taxon>Panagrolaimidae</taxon>
        <taxon>Panagrolaimus</taxon>
    </lineage>
</organism>
<keyword evidence="7" id="KW-0788">Thiol protease</keyword>
<name>A0A914P710_9BILA</name>
<dbReference type="SMART" id="SM01246">
    <property type="entry name" value="Josephin"/>
    <property type="match status" value="1"/>
</dbReference>
<dbReference type="AlphaFoldDB" id="A0A914P710"/>
<comment type="subcellular location">
    <subcellularLocation>
        <location evidence="2">Nucleus</location>
    </subcellularLocation>
</comment>
<dbReference type="PANTHER" id="PTHR14159">
    <property type="entry name" value="ATAXIN-3-RELATED"/>
    <property type="match status" value="1"/>
</dbReference>
<protein>
    <recommendedName>
        <fullName evidence="3">ubiquitinyl hydrolase 1</fullName>
        <ecNumber evidence="3">3.4.19.12</ecNumber>
    </recommendedName>
</protein>
<evidence type="ECO:0000256" key="11">
    <source>
        <dbReference type="SAM" id="MobiDB-lite"/>
    </source>
</evidence>
<dbReference type="InterPro" id="IPR033865">
    <property type="entry name" value="Ataxin-3"/>
</dbReference>
<keyword evidence="10" id="KW-0539">Nucleus</keyword>
<evidence type="ECO:0000256" key="3">
    <source>
        <dbReference type="ARBA" id="ARBA00012759"/>
    </source>
</evidence>
<evidence type="ECO:0000259" key="12">
    <source>
        <dbReference type="SMART" id="SM01246"/>
    </source>
</evidence>
<keyword evidence="8" id="KW-0805">Transcription regulation</keyword>
<dbReference type="InterPro" id="IPR006155">
    <property type="entry name" value="Josephin"/>
</dbReference>
<keyword evidence="9" id="KW-0804">Transcription</keyword>
<dbReference type="GO" id="GO:0006508">
    <property type="term" value="P:proteolysis"/>
    <property type="evidence" value="ECO:0007669"/>
    <property type="project" value="UniProtKB-KW"/>
</dbReference>
<feature type="region of interest" description="Disordered" evidence="11">
    <location>
        <begin position="333"/>
        <end position="377"/>
    </location>
</feature>
<sequence>MKMQMRTSIVQDPARNGVYALNNLIQKSVHSANDFKTINEQLNENIDEYGNYSWAVLDHALKPLELHLTHIQDPKYYTNPDLGNAYVINPGDHWYTIRNIDNTWILFDSILSGPQRIPNITQYFSLIVKNGVTILLVEGNLPASTITDNDLNHYPKAELQDEDFASQNSSYSTDESVQNDLIKPFFQILEKVEKEVFEDAYIICDANQIIYPGIGYDAAYRFYKHLKDPNSAVYNYKKLHPNSALTSIKILPPEESSPTKVAFTEALIQHLEKELGLNLEVDKQKGRNMINKRKERIPPPLLEKLNNHEERQVIINGLKHLLKKAVTDSVRITEEDAGKANNQCSKNRRSNPVEREAENSHNRKSYHNRPPGDDPWTAKTTTIAEEIQEKPPNVQQFLKNMSEEEFARQIRGPYSAHKFAARWGFIVNSRICNKCTNVMRFARASCCGFKWTCYHTESGKQCSSAPCCKDSIFKINRAGGLYTILQILHKMALGKPPEEIVKEFGKKEKVFALWNKICAI</sequence>
<evidence type="ECO:0000313" key="14">
    <source>
        <dbReference type="WBParaSite" id="PDA_v2.g13199.t1"/>
    </source>
</evidence>
<evidence type="ECO:0000256" key="6">
    <source>
        <dbReference type="ARBA" id="ARBA00022801"/>
    </source>
</evidence>
<dbReference type="GO" id="GO:0004843">
    <property type="term" value="F:cysteine-type deubiquitinase activity"/>
    <property type="evidence" value="ECO:0007669"/>
    <property type="project" value="UniProtKB-EC"/>
</dbReference>
<dbReference type="Proteomes" id="UP000887578">
    <property type="component" value="Unplaced"/>
</dbReference>
<keyword evidence="6" id="KW-0378">Hydrolase</keyword>
<evidence type="ECO:0000256" key="10">
    <source>
        <dbReference type="ARBA" id="ARBA00023242"/>
    </source>
</evidence>